<feature type="coiled-coil region" evidence="1">
    <location>
        <begin position="181"/>
        <end position="208"/>
    </location>
</feature>
<feature type="chain" id="PRO_5039057876" evidence="4">
    <location>
        <begin position="30"/>
        <end position="298"/>
    </location>
</feature>
<evidence type="ECO:0000256" key="3">
    <source>
        <dbReference type="SAM" id="Phobius"/>
    </source>
</evidence>
<keyword evidence="3" id="KW-0812">Transmembrane</keyword>
<evidence type="ECO:0000256" key="1">
    <source>
        <dbReference type="SAM" id="Coils"/>
    </source>
</evidence>
<organism evidence="6 7">
    <name type="scientific">Ruania alkalisoli</name>
    <dbReference type="NCBI Taxonomy" id="2779775"/>
    <lineage>
        <taxon>Bacteria</taxon>
        <taxon>Bacillati</taxon>
        <taxon>Actinomycetota</taxon>
        <taxon>Actinomycetes</taxon>
        <taxon>Micrococcales</taxon>
        <taxon>Ruaniaceae</taxon>
        <taxon>Ruania</taxon>
    </lineage>
</organism>
<evidence type="ECO:0000256" key="4">
    <source>
        <dbReference type="SAM" id="SignalP"/>
    </source>
</evidence>
<dbReference type="InterPro" id="IPR025645">
    <property type="entry name" value="DUF4349"/>
</dbReference>
<name>A0A7M1SS81_9MICO</name>
<feature type="domain" description="DUF4349" evidence="5">
    <location>
        <begin position="60"/>
        <end position="269"/>
    </location>
</feature>
<feature type="signal peptide" evidence="4">
    <location>
        <begin position="1"/>
        <end position="29"/>
    </location>
</feature>
<dbReference type="Proteomes" id="UP000593758">
    <property type="component" value="Chromosome"/>
</dbReference>
<gene>
    <name evidence="6" type="ORF">IM660_17380</name>
</gene>
<evidence type="ECO:0000313" key="6">
    <source>
        <dbReference type="EMBL" id="QOR70345.1"/>
    </source>
</evidence>
<dbReference type="EMBL" id="CP063169">
    <property type="protein sequence ID" value="QOR70345.1"/>
    <property type="molecule type" value="Genomic_DNA"/>
</dbReference>
<dbReference type="KEGG" id="halt:IM660_17380"/>
<protein>
    <submittedName>
        <fullName evidence="6">DUF4349 domain-containing protein</fullName>
    </submittedName>
</protein>
<evidence type="ECO:0000313" key="7">
    <source>
        <dbReference type="Proteomes" id="UP000593758"/>
    </source>
</evidence>
<keyword evidence="3" id="KW-0472">Membrane</keyword>
<keyword evidence="4" id="KW-0732">Signal</keyword>
<reference evidence="6 7" key="1">
    <citation type="submission" date="2020-10" db="EMBL/GenBank/DDBJ databases">
        <title>Haloactinobacterium sp. RN3S43, a bacterium isolated from saline soil.</title>
        <authorList>
            <person name="Sun J.-Q."/>
        </authorList>
    </citation>
    <scope>NUCLEOTIDE SEQUENCE [LARGE SCALE GENOMIC DNA]</scope>
    <source>
        <strain evidence="6 7">RN3S43</strain>
    </source>
</reference>
<dbReference type="Pfam" id="PF14257">
    <property type="entry name" value="DUF4349"/>
    <property type="match status" value="1"/>
</dbReference>
<accession>A0A7M1SS81</accession>
<keyword evidence="3" id="KW-1133">Transmembrane helix</keyword>
<evidence type="ECO:0000256" key="2">
    <source>
        <dbReference type="SAM" id="MobiDB-lite"/>
    </source>
</evidence>
<dbReference type="RefSeq" id="WP_193497029.1">
    <property type="nucleotide sequence ID" value="NZ_CP063169.1"/>
</dbReference>
<evidence type="ECO:0000259" key="5">
    <source>
        <dbReference type="Pfam" id="PF14257"/>
    </source>
</evidence>
<feature type="transmembrane region" description="Helical" evidence="3">
    <location>
        <begin position="249"/>
        <end position="274"/>
    </location>
</feature>
<keyword evidence="1" id="KW-0175">Coiled coil</keyword>
<keyword evidence="7" id="KW-1185">Reference proteome</keyword>
<dbReference type="AlphaFoldDB" id="A0A7M1SS81"/>
<proteinExistence type="predicted"/>
<sequence>MRRIHGVIAAATLALLAACSAGTSTNDSAGSEAGQPEMAGDGASVADSPGRDTDTEIGERQVITTAYATVVVDDPETAATDLATLTSAVGGHVQSRSIYQGENTYEYRSLPSASMTLRVPADELEGMLADLADLGDVRDVSQDSEDVTRTLVDLDARISALETSTARLEEIMAGAETSADLIEAEAALSERQAELESLLSQREHLADQVAMSTLHVQLTAEDLPEVTADGFLGGLQTGWQALVSFVSTLVVALGVLLPWLVVLAIPAAIIAVIVRRRRRKSGSPATPNNPEPVPNESA</sequence>
<feature type="region of interest" description="Disordered" evidence="2">
    <location>
        <begin position="24"/>
        <end position="55"/>
    </location>
</feature>
<dbReference type="PROSITE" id="PS51257">
    <property type="entry name" value="PROKAR_LIPOPROTEIN"/>
    <property type="match status" value="1"/>
</dbReference>